<keyword evidence="6 10" id="KW-1133">Transmembrane helix</keyword>
<keyword evidence="5" id="KW-0256">Endoplasmic reticulum</keyword>
<evidence type="ECO:0000256" key="3">
    <source>
        <dbReference type="ARBA" id="ARBA00017951"/>
    </source>
</evidence>
<dbReference type="GeneID" id="106471738"/>
<proteinExistence type="inferred from homology"/>
<feature type="transmembrane region" description="Helical" evidence="10">
    <location>
        <begin position="103"/>
        <end position="126"/>
    </location>
</feature>
<gene>
    <name evidence="12" type="primary">LOC106471738</name>
</gene>
<dbReference type="RefSeq" id="XP_013787815.2">
    <property type="nucleotide sequence ID" value="XM_013932361.2"/>
</dbReference>
<dbReference type="InterPro" id="IPR028945">
    <property type="entry name" value="Get1"/>
</dbReference>
<evidence type="ECO:0000256" key="2">
    <source>
        <dbReference type="ARBA" id="ARBA00010799"/>
    </source>
</evidence>
<protein>
    <recommendedName>
        <fullName evidence="3">Guided entry of tail-anchored proteins factor 1</fullName>
    </recommendedName>
    <alternativeName>
        <fullName evidence="8">Tail-anchored protein insertion receptor WRB</fullName>
    </alternativeName>
    <alternativeName>
        <fullName evidence="9">Tryptophan-rich basic protein</fullName>
    </alternativeName>
</protein>
<dbReference type="PANTHER" id="PTHR42650:SF1">
    <property type="entry name" value="GUIDED ENTRY OF TAIL-ANCHORED PROTEINS FACTOR 1"/>
    <property type="match status" value="1"/>
</dbReference>
<dbReference type="PANTHER" id="PTHR42650">
    <property type="entry name" value="TAIL-ANCHORED PROTEIN INSERTION RECEPTOR WRB"/>
    <property type="match status" value="1"/>
</dbReference>
<organism evidence="11 12">
    <name type="scientific">Limulus polyphemus</name>
    <name type="common">Atlantic horseshoe crab</name>
    <dbReference type="NCBI Taxonomy" id="6850"/>
    <lineage>
        <taxon>Eukaryota</taxon>
        <taxon>Metazoa</taxon>
        <taxon>Ecdysozoa</taxon>
        <taxon>Arthropoda</taxon>
        <taxon>Chelicerata</taxon>
        <taxon>Merostomata</taxon>
        <taxon>Xiphosura</taxon>
        <taxon>Limulidae</taxon>
        <taxon>Limulus</taxon>
    </lineage>
</organism>
<evidence type="ECO:0000256" key="1">
    <source>
        <dbReference type="ARBA" id="ARBA00004477"/>
    </source>
</evidence>
<reference evidence="12" key="1">
    <citation type="submission" date="2025-08" db="UniProtKB">
        <authorList>
            <consortium name="RefSeq"/>
        </authorList>
    </citation>
    <scope>IDENTIFICATION</scope>
    <source>
        <tissue evidence="12">Muscle</tissue>
    </source>
</reference>
<evidence type="ECO:0000256" key="5">
    <source>
        <dbReference type="ARBA" id="ARBA00022824"/>
    </source>
</evidence>
<evidence type="ECO:0000256" key="10">
    <source>
        <dbReference type="SAM" id="Phobius"/>
    </source>
</evidence>
<name>A0ABM1BSI6_LIMPO</name>
<accession>A0ABM1BSI6</accession>
<keyword evidence="4 10" id="KW-0812">Transmembrane</keyword>
<evidence type="ECO:0000256" key="8">
    <source>
        <dbReference type="ARBA" id="ARBA00032437"/>
    </source>
</evidence>
<dbReference type="Proteomes" id="UP000694941">
    <property type="component" value="Unplaced"/>
</dbReference>
<evidence type="ECO:0000256" key="7">
    <source>
        <dbReference type="ARBA" id="ARBA00023136"/>
    </source>
</evidence>
<keyword evidence="7 10" id="KW-0472">Membrane</keyword>
<comment type="similarity">
    <text evidence="2">Belongs to the WRB/GET1 family.</text>
</comment>
<keyword evidence="11" id="KW-1185">Reference proteome</keyword>
<evidence type="ECO:0000256" key="9">
    <source>
        <dbReference type="ARBA" id="ARBA00033006"/>
    </source>
</evidence>
<sequence>MALVNNQSATGDTNTTLFWVVTACGLIGSLVPTLVKMLVQIVVRESEMEMNLRRQVCDLKAELGGVSMVDEFAKYAKIQRKINKITEELLHQAQLRSTSTMNVGILATVIFYVILSATIVYLLLNYRHVPVIILPEEWLYPLGSILSLPSGVSAFHNIQCKELIKHTLMKSLTFYAYTQGTIVVISEID</sequence>
<evidence type="ECO:0000313" key="11">
    <source>
        <dbReference type="Proteomes" id="UP000694941"/>
    </source>
</evidence>
<evidence type="ECO:0000256" key="4">
    <source>
        <dbReference type="ARBA" id="ARBA00022692"/>
    </source>
</evidence>
<evidence type="ECO:0000313" key="12">
    <source>
        <dbReference type="RefSeq" id="XP_013787815.2"/>
    </source>
</evidence>
<dbReference type="Pfam" id="PF04420">
    <property type="entry name" value="CHD5"/>
    <property type="match status" value="1"/>
</dbReference>
<dbReference type="Gene3D" id="1.10.287.660">
    <property type="entry name" value="Helix hairpin bin"/>
    <property type="match status" value="1"/>
</dbReference>
<feature type="transmembrane region" description="Helical" evidence="10">
    <location>
        <begin position="17"/>
        <end position="43"/>
    </location>
</feature>
<comment type="subcellular location">
    <subcellularLocation>
        <location evidence="1">Endoplasmic reticulum membrane</location>
        <topology evidence="1">Multi-pass membrane protein</topology>
    </subcellularLocation>
</comment>
<evidence type="ECO:0000256" key="6">
    <source>
        <dbReference type="ARBA" id="ARBA00022989"/>
    </source>
</evidence>
<dbReference type="InterPro" id="IPR029012">
    <property type="entry name" value="Helix_hairpin_bin_sf"/>
</dbReference>